<dbReference type="AlphaFoldDB" id="A0A024FX71"/>
<name>A0A024FX71_9STRA</name>
<feature type="domain" description="Peptidase A1" evidence="1">
    <location>
        <begin position="122"/>
        <end position="239"/>
    </location>
</feature>
<accession>A0A024FX71</accession>
<dbReference type="InterPro" id="IPR021109">
    <property type="entry name" value="Peptidase_aspartic_dom_sf"/>
</dbReference>
<dbReference type="EMBL" id="CAIX01000896">
    <property type="protein sequence ID" value="CCI11264.1"/>
    <property type="molecule type" value="Genomic_DNA"/>
</dbReference>
<gene>
    <name evidence="2" type="ORF">BN9_126710</name>
</gene>
<evidence type="ECO:0000259" key="1">
    <source>
        <dbReference type="Pfam" id="PF00026"/>
    </source>
</evidence>
<proteinExistence type="predicted"/>
<evidence type="ECO:0000313" key="2">
    <source>
        <dbReference type="EMBL" id="CCI11264.1"/>
    </source>
</evidence>
<dbReference type="InParanoid" id="A0A024FX71"/>
<organism evidence="2 3">
    <name type="scientific">Albugo candida</name>
    <dbReference type="NCBI Taxonomy" id="65357"/>
    <lineage>
        <taxon>Eukaryota</taxon>
        <taxon>Sar</taxon>
        <taxon>Stramenopiles</taxon>
        <taxon>Oomycota</taxon>
        <taxon>Peronosporomycetes</taxon>
        <taxon>Albuginales</taxon>
        <taxon>Albuginaceae</taxon>
        <taxon>Albugo</taxon>
    </lineage>
</organism>
<keyword evidence="3" id="KW-1185">Reference proteome</keyword>
<reference evidence="2 3" key="1">
    <citation type="submission" date="2012-05" db="EMBL/GenBank/DDBJ databases">
        <title>Recombination and specialization in a pathogen metapopulation.</title>
        <authorList>
            <person name="Gardiner A."/>
            <person name="Kemen E."/>
            <person name="Schultz-Larsen T."/>
            <person name="MacLean D."/>
            <person name="Van Oosterhout C."/>
            <person name="Jones J.D.G."/>
        </authorList>
    </citation>
    <scope>NUCLEOTIDE SEQUENCE [LARGE SCALE GENOMIC DNA]</scope>
    <source>
        <strain evidence="2 3">Ac Nc2</strain>
    </source>
</reference>
<dbReference type="Pfam" id="PF00026">
    <property type="entry name" value="Asp"/>
    <property type="match status" value="1"/>
</dbReference>
<sequence length="263" mass="30186">MWNLDITQATSSAPRITIQTTRRAPPFEKETSFSLVKLETWAKPSPSELMLSGSIFVEILRPPLRKDKIISMHMDKDCTPHLEVSTEAHNFEYIERKLLHPAIHDRSLLLEAFDVLIETKVLSINTQKLSVHDRGLQKLSYDIGRLISEVPQNVYDDIRGQLDTTANEFSCKSVDHETLPRISIEFFTQPRMRLDFTSEEYVLKIPNEDSTSEEMCTLALATSTNEDTWIIGATFTMRYSMELFKINAGFYMRFSPNDAGQTK</sequence>
<dbReference type="SUPFAM" id="SSF50630">
    <property type="entry name" value="Acid proteases"/>
    <property type="match status" value="1"/>
</dbReference>
<protein>
    <recommendedName>
        <fullName evidence="1">Peptidase A1 domain-containing protein</fullName>
    </recommendedName>
</protein>
<evidence type="ECO:0000313" key="3">
    <source>
        <dbReference type="Proteomes" id="UP000053237"/>
    </source>
</evidence>
<dbReference type="InterPro" id="IPR033121">
    <property type="entry name" value="PEPTIDASE_A1"/>
</dbReference>
<dbReference type="Gene3D" id="2.40.70.10">
    <property type="entry name" value="Acid Proteases"/>
    <property type="match status" value="1"/>
</dbReference>
<dbReference type="Proteomes" id="UP000053237">
    <property type="component" value="Unassembled WGS sequence"/>
</dbReference>
<comment type="caution">
    <text evidence="2">The sequence shown here is derived from an EMBL/GenBank/DDBJ whole genome shotgun (WGS) entry which is preliminary data.</text>
</comment>